<dbReference type="InParanoid" id="A0LPB0"/>
<dbReference type="Gene3D" id="3.30.450.20">
    <property type="entry name" value="PAS domain"/>
    <property type="match status" value="1"/>
</dbReference>
<dbReference type="GO" id="GO:0006355">
    <property type="term" value="P:regulation of DNA-templated transcription"/>
    <property type="evidence" value="ECO:0007669"/>
    <property type="project" value="InterPro"/>
</dbReference>
<evidence type="ECO:0000313" key="8">
    <source>
        <dbReference type="EMBL" id="ABK19262.1"/>
    </source>
</evidence>
<dbReference type="PANTHER" id="PTHR32071:SF113">
    <property type="entry name" value="ALGINATE BIOSYNTHESIS TRANSCRIPTIONAL REGULATORY PROTEIN ALGB"/>
    <property type="match status" value="1"/>
</dbReference>
<keyword evidence="3" id="KW-0805">Transcription regulation</keyword>
<dbReference type="RefSeq" id="WP_011700387.1">
    <property type="nucleotide sequence ID" value="NC_008554.1"/>
</dbReference>
<dbReference type="InterPro" id="IPR003593">
    <property type="entry name" value="AAA+_ATPase"/>
</dbReference>
<feature type="domain" description="PAS" evidence="7">
    <location>
        <begin position="76"/>
        <end position="121"/>
    </location>
</feature>
<dbReference type="FunFam" id="3.40.50.300:FF:000006">
    <property type="entry name" value="DNA-binding transcriptional regulator NtrC"/>
    <property type="match status" value="1"/>
</dbReference>
<dbReference type="PROSITE" id="PS00688">
    <property type="entry name" value="SIGMA54_INTERACT_3"/>
    <property type="match status" value="1"/>
</dbReference>
<reference evidence="8 9" key="1">
    <citation type="submission" date="2006-10" db="EMBL/GenBank/DDBJ databases">
        <title>Complete sequence of Syntrophobacter fumaroxidans MPOB.</title>
        <authorList>
            <consortium name="US DOE Joint Genome Institute"/>
            <person name="Copeland A."/>
            <person name="Lucas S."/>
            <person name="Lapidus A."/>
            <person name="Barry K."/>
            <person name="Detter J.C."/>
            <person name="Glavina del Rio T."/>
            <person name="Hammon N."/>
            <person name="Israni S."/>
            <person name="Pitluck S."/>
            <person name="Goltsman E.G."/>
            <person name="Martinez M."/>
            <person name="Schmutz J."/>
            <person name="Larimer F."/>
            <person name="Land M."/>
            <person name="Hauser L."/>
            <person name="Kyrpides N."/>
            <person name="Kim E."/>
            <person name="Boone D.R."/>
            <person name="Brockman F."/>
            <person name="Culley D."/>
            <person name="Ferry J."/>
            <person name="Gunsalus R."/>
            <person name="McInerney M.J."/>
            <person name="Morrison M."/>
            <person name="Plugge C."/>
            <person name="Rohlin L."/>
            <person name="Scholten J."/>
            <person name="Sieber J."/>
            <person name="Stams A.J.M."/>
            <person name="Worm P."/>
            <person name="Henstra A.M."/>
            <person name="Richardson P."/>
        </authorList>
    </citation>
    <scope>NUCLEOTIDE SEQUENCE [LARGE SCALE GENOMIC DNA]</scope>
    <source>
        <strain evidence="9">DSM 10017 / MPOB</strain>
    </source>
</reference>
<dbReference type="Gene3D" id="3.40.50.300">
    <property type="entry name" value="P-loop containing nucleotide triphosphate hydrolases"/>
    <property type="match status" value="1"/>
</dbReference>
<dbReference type="AlphaFoldDB" id="A0LPB0"/>
<organism evidence="8 9">
    <name type="scientific">Syntrophobacter fumaroxidans (strain DSM 10017 / MPOB)</name>
    <dbReference type="NCBI Taxonomy" id="335543"/>
    <lineage>
        <taxon>Bacteria</taxon>
        <taxon>Pseudomonadati</taxon>
        <taxon>Thermodesulfobacteriota</taxon>
        <taxon>Syntrophobacteria</taxon>
        <taxon>Syntrophobacterales</taxon>
        <taxon>Syntrophobacteraceae</taxon>
        <taxon>Syntrophobacter</taxon>
    </lineage>
</organism>
<dbReference type="InterPro" id="IPR025944">
    <property type="entry name" value="Sigma_54_int_dom_CS"/>
</dbReference>
<dbReference type="PROSITE" id="PS50112">
    <property type="entry name" value="PAS"/>
    <property type="match status" value="1"/>
</dbReference>
<dbReference type="Pfam" id="PF13426">
    <property type="entry name" value="PAS_9"/>
    <property type="match status" value="1"/>
</dbReference>
<name>A0LPB0_SYNFM</name>
<dbReference type="CDD" id="cd00009">
    <property type="entry name" value="AAA"/>
    <property type="match status" value="1"/>
</dbReference>
<keyword evidence="9" id="KW-1185">Reference proteome</keyword>
<dbReference type="PROSITE" id="PS00676">
    <property type="entry name" value="SIGMA54_INTERACT_2"/>
    <property type="match status" value="1"/>
</dbReference>
<dbReference type="Pfam" id="PF02954">
    <property type="entry name" value="HTH_8"/>
    <property type="match status" value="1"/>
</dbReference>
<keyword evidence="1" id="KW-0547">Nucleotide-binding</keyword>
<dbReference type="InterPro" id="IPR002078">
    <property type="entry name" value="Sigma_54_int"/>
</dbReference>
<evidence type="ECO:0000256" key="4">
    <source>
        <dbReference type="ARBA" id="ARBA00023125"/>
    </source>
</evidence>
<dbReference type="CDD" id="cd00130">
    <property type="entry name" value="PAS"/>
    <property type="match status" value="1"/>
</dbReference>
<accession>A0LPB0</accession>
<dbReference type="SUPFAM" id="SSF55785">
    <property type="entry name" value="PYP-like sensor domain (PAS domain)"/>
    <property type="match status" value="1"/>
</dbReference>
<dbReference type="EMBL" id="CP000478">
    <property type="protein sequence ID" value="ABK19262.1"/>
    <property type="molecule type" value="Genomic_DNA"/>
</dbReference>
<dbReference type="InterPro" id="IPR025662">
    <property type="entry name" value="Sigma_54_int_dom_ATP-bd_1"/>
</dbReference>
<keyword evidence="5" id="KW-0804">Transcription</keyword>
<dbReference type="KEGG" id="sfu:Sfum_3592"/>
<dbReference type="Pfam" id="PF25601">
    <property type="entry name" value="AAA_lid_14"/>
    <property type="match status" value="1"/>
</dbReference>
<dbReference type="InterPro" id="IPR002197">
    <property type="entry name" value="HTH_Fis"/>
</dbReference>
<protein>
    <submittedName>
        <fullName evidence="8">Sigma54 specific transcriptional regulator, Fis family</fullName>
    </submittedName>
</protein>
<gene>
    <name evidence="8" type="ordered locus">Sfum_3592</name>
</gene>
<dbReference type="Proteomes" id="UP000001784">
    <property type="component" value="Chromosome"/>
</dbReference>
<evidence type="ECO:0000259" key="6">
    <source>
        <dbReference type="PROSITE" id="PS50045"/>
    </source>
</evidence>
<dbReference type="NCBIfam" id="TIGR00229">
    <property type="entry name" value="sensory_box"/>
    <property type="match status" value="1"/>
</dbReference>
<proteinExistence type="predicted"/>
<dbReference type="PANTHER" id="PTHR32071">
    <property type="entry name" value="TRANSCRIPTIONAL REGULATORY PROTEIN"/>
    <property type="match status" value="1"/>
</dbReference>
<dbReference type="Pfam" id="PF00158">
    <property type="entry name" value="Sigma54_activat"/>
    <property type="match status" value="1"/>
</dbReference>
<dbReference type="InterPro" id="IPR000014">
    <property type="entry name" value="PAS"/>
</dbReference>
<evidence type="ECO:0000256" key="5">
    <source>
        <dbReference type="ARBA" id="ARBA00023163"/>
    </source>
</evidence>
<dbReference type="InterPro" id="IPR027417">
    <property type="entry name" value="P-loop_NTPase"/>
</dbReference>
<dbReference type="PRINTS" id="PR01590">
    <property type="entry name" value="HTHFIS"/>
</dbReference>
<dbReference type="Gene3D" id="1.10.10.60">
    <property type="entry name" value="Homeodomain-like"/>
    <property type="match status" value="1"/>
</dbReference>
<sequence length="519" mass="57464">MPRKRPLKSMGRNFRPMKTVSPAMPWCSGERTFHGFSGMCVSRAAGLPARPGAIHGKETLLGGENPVAQSAKQHILSPQTETILDSIADGVFTVDLDWRITSFNRAAEEITGVSASDAIGRPCCEVFRANVCESTCVLKFTMETRKPIVNKSVAILRADGREIPISVSTALLKNASGHTIGGVETFRDLSLVETLRKEIDRQYRFQDIVSKSPAMLELFAILPEVARSESTVLIQGESGTGKELLSRAVHSLSSRAAGPFVAINCGALPDTLLESELFGHVAGAFTDARKNRAGRFAQAEGGTLFLDEIGDVSPALQVRLLRVLEERTYEPLGSSRTVTANVRIVAASNRDLAQLVAEGSFRKDLYYRINVVKLELPTLARRKEDIPLLAEHFIARLNKLRNKNILGLSHEALAVFMRHNWPGNIRELENVIEYAFILCRGGLIQPAFLPEYLHAHACVLPDSGGLSLRDNEARAIRDALDRNQWRRMATARELGIDKNTLRRKMKRLNIRADDPRRDE</sequence>
<dbReference type="GO" id="GO:0043565">
    <property type="term" value="F:sequence-specific DNA binding"/>
    <property type="evidence" value="ECO:0007669"/>
    <property type="project" value="InterPro"/>
</dbReference>
<dbReference type="SMART" id="SM00091">
    <property type="entry name" value="PAS"/>
    <property type="match status" value="1"/>
</dbReference>
<keyword evidence="4" id="KW-0238">DNA-binding</keyword>
<dbReference type="InterPro" id="IPR009057">
    <property type="entry name" value="Homeodomain-like_sf"/>
</dbReference>
<dbReference type="InterPro" id="IPR025943">
    <property type="entry name" value="Sigma_54_int_dom_ATP-bd_2"/>
</dbReference>
<dbReference type="InterPro" id="IPR058031">
    <property type="entry name" value="AAA_lid_NorR"/>
</dbReference>
<dbReference type="PROSITE" id="PS50045">
    <property type="entry name" value="SIGMA54_INTERACT_4"/>
    <property type="match status" value="1"/>
</dbReference>
<feature type="domain" description="Sigma-54 factor interaction" evidence="6">
    <location>
        <begin position="208"/>
        <end position="437"/>
    </location>
</feature>
<dbReference type="eggNOG" id="COG3829">
    <property type="taxonomic scope" value="Bacteria"/>
</dbReference>
<keyword evidence="2" id="KW-0067">ATP-binding</keyword>
<dbReference type="Gene3D" id="1.10.8.60">
    <property type="match status" value="1"/>
</dbReference>
<evidence type="ECO:0000313" key="9">
    <source>
        <dbReference type="Proteomes" id="UP000001784"/>
    </source>
</evidence>
<dbReference type="SUPFAM" id="SSF46689">
    <property type="entry name" value="Homeodomain-like"/>
    <property type="match status" value="1"/>
</dbReference>
<dbReference type="InterPro" id="IPR035965">
    <property type="entry name" value="PAS-like_dom_sf"/>
</dbReference>
<evidence type="ECO:0000256" key="1">
    <source>
        <dbReference type="ARBA" id="ARBA00022741"/>
    </source>
</evidence>
<evidence type="ECO:0000256" key="2">
    <source>
        <dbReference type="ARBA" id="ARBA00022840"/>
    </source>
</evidence>
<dbReference type="SMART" id="SM00382">
    <property type="entry name" value="AAA"/>
    <property type="match status" value="1"/>
</dbReference>
<dbReference type="SUPFAM" id="SSF52540">
    <property type="entry name" value="P-loop containing nucleoside triphosphate hydrolases"/>
    <property type="match status" value="1"/>
</dbReference>
<dbReference type="PROSITE" id="PS00675">
    <property type="entry name" value="SIGMA54_INTERACT_1"/>
    <property type="match status" value="1"/>
</dbReference>
<evidence type="ECO:0000256" key="3">
    <source>
        <dbReference type="ARBA" id="ARBA00023015"/>
    </source>
</evidence>
<dbReference type="HOGENOM" id="CLU_000445_8_1_7"/>
<evidence type="ECO:0000259" key="7">
    <source>
        <dbReference type="PROSITE" id="PS50112"/>
    </source>
</evidence>
<dbReference type="GO" id="GO:0005524">
    <property type="term" value="F:ATP binding"/>
    <property type="evidence" value="ECO:0007669"/>
    <property type="project" value="UniProtKB-KW"/>
</dbReference>